<proteinExistence type="predicted"/>
<organism evidence="1 2">
    <name type="scientific">Pseudomonas fildesensis</name>
    <dbReference type="NCBI Taxonomy" id="1674920"/>
    <lineage>
        <taxon>Bacteria</taxon>
        <taxon>Pseudomonadati</taxon>
        <taxon>Pseudomonadota</taxon>
        <taxon>Gammaproteobacteria</taxon>
        <taxon>Pseudomonadales</taxon>
        <taxon>Pseudomonadaceae</taxon>
        <taxon>Pseudomonas</taxon>
    </lineage>
</organism>
<dbReference type="OrthoDB" id="6960476at2"/>
<keyword evidence="2" id="KW-1185">Reference proteome</keyword>
<dbReference type="PATRIC" id="fig|1674920.3.peg.2678"/>
<dbReference type="RefSeq" id="WP_048729142.1">
    <property type="nucleotide sequence ID" value="NZ_LFMW01000014.1"/>
</dbReference>
<sequence length="123" mass="13249">MHKKTRNPYVDHNTAPLDTKLHAAAQRAIDHYLFPTNKNDGAPAERPSNNLFLVSPNIDTETLLANASENLASAAEMATTLAFNLDESQRAIALGIQQLIELSALLVDRAQEQVAPATSTATA</sequence>
<name>A0A0J8IPL1_9PSED</name>
<dbReference type="Proteomes" id="UP000037551">
    <property type="component" value="Unassembled WGS sequence"/>
</dbReference>
<accession>A0A0J8IPL1</accession>
<evidence type="ECO:0000313" key="1">
    <source>
        <dbReference type="EMBL" id="KMT53591.1"/>
    </source>
</evidence>
<gene>
    <name evidence="1" type="ORF">ACR52_21350</name>
</gene>
<evidence type="ECO:0008006" key="3">
    <source>
        <dbReference type="Google" id="ProtNLM"/>
    </source>
</evidence>
<evidence type="ECO:0000313" key="2">
    <source>
        <dbReference type="Proteomes" id="UP000037551"/>
    </source>
</evidence>
<protein>
    <recommendedName>
        <fullName evidence="3">DUF3077 domain-containing protein</fullName>
    </recommendedName>
</protein>
<dbReference type="EMBL" id="LFMW01000014">
    <property type="protein sequence ID" value="KMT53591.1"/>
    <property type="molecule type" value="Genomic_DNA"/>
</dbReference>
<dbReference type="AlphaFoldDB" id="A0A0J8IPL1"/>
<dbReference type="Pfam" id="PF19619">
    <property type="entry name" value="DUF6124"/>
    <property type="match status" value="1"/>
</dbReference>
<reference evidence="1 2" key="1">
    <citation type="submission" date="2015-06" db="EMBL/GenBank/DDBJ databases">
        <title>Draft genome sequence of an Antarctic Pseudomonas sp. strain KG01 with full potential for biotechnological applications.</title>
        <authorList>
            <person name="Pavlov M.S."/>
            <person name="Lira F."/>
            <person name="Martinez J.L."/>
            <person name="Marshall S.H."/>
        </authorList>
    </citation>
    <scope>NUCLEOTIDE SEQUENCE [LARGE SCALE GENOMIC DNA]</scope>
    <source>
        <strain evidence="1 2">KG01</strain>
    </source>
</reference>
<comment type="caution">
    <text evidence="1">The sequence shown here is derived from an EMBL/GenBank/DDBJ whole genome shotgun (WGS) entry which is preliminary data.</text>
</comment>